<dbReference type="RefSeq" id="WP_314206666.1">
    <property type="nucleotide sequence ID" value="NZ_JAVTLL010000034.1"/>
</dbReference>
<keyword evidence="3" id="KW-1185">Reference proteome</keyword>
<dbReference type="EMBL" id="JAVTLL010000034">
    <property type="protein sequence ID" value="MDT7846312.1"/>
    <property type="molecule type" value="Genomic_DNA"/>
</dbReference>
<organism evidence="2 3">
    <name type="scientific">Streptomyces justiciae</name>
    <dbReference type="NCBI Taxonomy" id="2780140"/>
    <lineage>
        <taxon>Bacteria</taxon>
        <taxon>Bacillati</taxon>
        <taxon>Actinomycetota</taxon>
        <taxon>Actinomycetes</taxon>
        <taxon>Kitasatosporales</taxon>
        <taxon>Streptomycetaceae</taxon>
        <taxon>Streptomyces</taxon>
    </lineage>
</organism>
<evidence type="ECO:0000313" key="2">
    <source>
        <dbReference type="EMBL" id="MDT7846312.1"/>
    </source>
</evidence>
<sequence length="268" mass="27300">MSRSTNTVALGIATTALAALGAIAPAQGVESTRELWGDVTVLPGREGIVEIAGYEGDALGVGSRLTLTAPEGAEVTKTPLRARDYRGRVDADGDSASYTWSGPAGGRPWRGRSFPFVLAVPADAVPGTRLAGCAVRLTDAHGTRKDRGTCAVTVGLPEPTLTRPASGVALAVRPATGGTAYPGAQITVRYEDTKDEGVTGQGPEPGTEICTATAGRDGKWTCVPSTALPAGPGRLQATASYNGVAAVSEQIYVVVGGARREAGRQGLT</sequence>
<feature type="signal peptide" evidence="1">
    <location>
        <begin position="1"/>
        <end position="18"/>
    </location>
</feature>
<comment type="caution">
    <text evidence="2">The sequence shown here is derived from an EMBL/GenBank/DDBJ whole genome shotgun (WGS) entry which is preliminary data.</text>
</comment>
<evidence type="ECO:0000313" key="3">
    <source>
        <dbReference type="Proteomes" id="UP001257948"/>
    </source>
</evidence>
<accession>A0ABU3M477</accession>
<dbReference type="Gene3D" id="2.60.40.10">
    <property type="entry name" value="Immunoglobulins"/>
    <property type="match status" value="1"/>
</dbReference>
<protein>
    <submittedName>
        <fullName evidence="2">Carboxypeptidase regulatory-like domain-containing protein</fullName>
    </submittedName>
</protein>
<dbReference type="Proteomes" id="UP001257948">
    <property type="component" value="Unassembled WGS sequence"/>
</dbReference>
<feature type="chain" id="PRO_5047062708" evidence="1">
    <location>
        <begin position="19"/>
        <end position="268"/>
    </location>
</feature>
<keyword evidence="1" id="KW-0732">Signal</keyword>
<gene>
    <name evidence="2" type="ORF">RQC66_36910</name>
</gene>
<proteinExistence type="predicted"/>
<dbReference type="InterPro" id="IPR013783">
    <property type="entry name" value="Ig-like_fold"/>
</dbReference>
<evidence type="ECO:0000256" key="1">
    <source>
        <dbReference type="SAM" id="SignalP"/>
    </source>
</evidence>
<reference evidence="3" key="1">
    <citation type="submission" date="2023-07" db="EMBL/GenBank/DDBJ databases">
        <title>Draft genome sequence of the endophytic actinobacterium Streptomyces justiciae WPN32, a potential antibiotic producer.</title>
        <authorList>
            <person name="Yasawong M."/>
            <person name="Pana W."/>
            <person name="Ganta P."/>
            <person name="Santapan N."/>
            <person name="Songngamsuk T."/>
            <person name="Phatcharaharikarn M."/>
            <person name="Kerdtoob S."/>
            <person name="Nantapong N."/>
        </authorList>
    </citation>
    <scope>NUCLEOTIDE SEQUENCE [LARGE SCALE GENOMIC DNA]</scope>
    <source>
        <strain evidence="3">WPN32</strain>
    </source>
</reference>
<name>A0ABU3M477_9ACTN</name>